<sequence length="355" mass="37571">MPAFAVVTFLFVLLSALPALAQEGMRTEGDVSQAQGLYEAEVAVASQSERDRNGGFARALGQVLAKVSGDRDATSRPGVAGELRNASNYVDSYDYRQDQGTSAGGAPTFRTTLVARFDQQKVDVLANALGLPVWPQPRPKPVVWLAIDDGSGPRLVSVQQSAAVRPLLDRAVDRGYRLGLPQGSAAEAALVGAIWRGDTAAVARASARYAPPMQLIGKLYRGKSGWVADWNFLDNGKLLASWSVDNPDARQAMASGADGAADALVKRYARQAVGGVPGTYRVIFRGIGSSEDYLRLSAALQQAAVVRRIAPVRVDGDTLEADLDLLSGVEGLKRMLGEDGPVVGGEGDPAVFHLK</sequence>
<keyword evidence="3" id="KW-1185">Reference proteome</keyword>
<protein>
    <submittedName>
        <fullName evidence="2">Secreted protein</fullName>
    </submittedName>
</protein>
<name>G7UQQ8_PSEUP</name>
<dbReference type="Pfam" id="PF09839">
    <property type="entry name" value="DUF2066"/>
    <property type="match status" value="1"/>
</dbReference>
<dbReference type="STRING" id="1045855.DSC_05695"/>
<proteinExistence type="predicted"/>
<accession>G7UQQ8</accession>
<gene>
    <name evidence="2" type="ordered locus">DSC_05695</name>
</gene>
<dbReference type="KEGG" id="psd:DSC_05695"/>
<dbReference type="AlphaFoldDB" id="G7UQQ8"/>
<feature type="signal peptide" evidence="1">
    <location>
        <begin position="1"/>
        <end position="21"/>
    </location>
</feature>
<dbReference type="Proteomes" id="UP000005870">
    <property type="component" value="Chromosome"/>
</dbReference>
<dbReference type="HOGENOM" id="CLU_041769_1_0_6"/>
<dbReference type="eggNOG" id="COG3249">
    <property type="taxonomic scope" value="Bacteria"/>
</dbReference>
<evidence type="ECO:0000256" key="1">
    <source>
        <dbReference type="SAM" id="SignalP"/>
    </source>
</evidence>
<evidence type="ECO:0000313" key="3">
    <source>
        <dbReference type="Proteomes" id="UP000005870"/>
    </source>
</evidence>
<evidence type="ECO:0000313" key="2">
    <source>
        <dbReference type="EMBL" id="AER55790.1"/>
    </source>
</evidence>
<organism evidence="2 3">
    <name type="scientific">Pseudoxanthomonas spadix (strain BD-a59)</name>
    <dbReference type="NCBI Taxonomy" id="1045855"/>
    <lineage>
        <taxon>Bacteria</taxon>
        <taxon>Pseudomonadati</taxon>
        <taxon>Pseudomonadota</taxon>
        <taxon>Gammaproteobacteria</taxon>
        <taxon>Lysobacterales</taxon>
        <taxon>Lysobacteraceae</taxon>
        <taxon>Pseudoxanthomonas</taxon>
    </lineage>
</organism>
<keyword evidence="1" id="KW-0732">Signal</keyword>
<dbReference type="InterPro" id="IPR018642">
    <property type="entry name" value="DUF2066"/>
</dbReference>
<feature type="chain" id="PRO_5003504235" evidence="1">
    <location>
        <begin position="22"/>
        <end position="355"/>
    </location>
</feature>
<dbReference type="EMBL" id="CP003093">
    <property type="protein sequence ID" value="AER55790.1"/>
    <property type="molecule type" value="Genomic_DNA"/>
</dbReference>
<reference evidence="2 3" key="1">
    <citation type="journal article" date="2012" name="J. Bacteriol.">
        <title>Complete Genome Sequence of the BTEX-Degrading Bacterium Pseudoxanthomonas spadix BD-a59.</title>
        <authorList>
            <person name="Lee S.H."/>
            <person name="Jin H.M."/>
            <person name="Lee H.J."/>
            <person name="Kim J.M."/>
            <person name="Jeon C.O."/>
        </authorList>
    </citation>
    <scope>NUCLEOTIDE SEQUENCE [LARGE SCALE GENOMIC DNA]</scope>
    <source>
        <strain evidence="2 3">BD-a59</strain>
    </source>
</reference>